<evidence type="ECO:0000256" key="3">
    <source>
        <dbReference type="ARBA" id="ARBA00022737"/>
    </source>
</evidence>
<dbReference type="SMART" id="SM00973">
    <property type="entry name" value="Sec63"/>
    <property type="match status" value="2"/>
</dbReference>
<evidence type="ECO:0000313" key="14">
    <source>
        <dbReference type="Proteomes" id="UP000268093"/>
    </source>
</evidence>
<evidence type="ECO:0000313" key="13">
    <source>
        <dbReference type="EMBL" id="RUP47579.1"/>
    </source>
</evidence>
<dbReference type="EMBL" id="RBNI01004365">
    <property type="protein sequence ID" value="RUP47579.1"/>
    <property type="molecule type" value="Genomic_DNA"/>
</dbReference>
<name>A0A433D9P4_9FUNG</name>
<evidence type="ECO:0000256" key="2">
    <source>
        <dbReference type="ARBA" id="ARBA00012552"/>
    </source>
</evidence>
<keyword evidence="7" id="KW-0067">ATP-binding</keyword>
<keyword evidence="14" id="KW-1185">Reference proteome</keyword>
<comment type="catalytic activity">
    <reaction evidence="9">
        <text>ATP + H2O = ADP + phosphate + H(+)</text>
        <dbReference type="Rhea" id="RHEA:13065"/>
        <dbReference type="ChEBI" id="CHEBI:15377"/>
        <dbReference type="ChEBI" id="CHEBI:15378"/>
        <dbReference type="ChEBI" id="CHEBI:30616"/>
        <dbReference type="ChEBI" id="CHEBI:43474"/>
        <dbReference type="ChEBI" id="CHEBI:456216"/>
        <dbReference type="EC" id="3.6.4.13"/>
    </reaction>
</comment>
<dbReference type="Gene3D" id="1.10.10.10">
    <property type="entry name" value="Winged helix-like DNA-binding domain superfamily/Winged helix DNA-binding domain"/>
    <property type="match status" value="2"/>
</dbReference>
<dbReference type="SUPFAM" id="SSF81296">
    <property type="entry name" value="E set domains"/>
    <property type="match status" value="1"/>
</dbReference>
<dbReference type="FunFam" id="2.60.40.150:FF:000004">
    <property type="entry name" value="RNA helicase, activating signal cointegrator 1"/>
    <property type="match status" value="1"/>
</dbReference>
<dbReference type="InterPro" id="IPR014001">
    <property type="entry name" value="Helicase_ATP-bd"/>
</dbReference>
<dbReference type="PANTHER" id="PTHR47961">
    <property type="entry name" value="DNA POLYMERASE THETA, PUTATIVE (AFU_ORTHOLOGUE AFUA_1G05260)-RELATED"/>
    <property type="match status" value="1"/>
</dbReference>
<dbReference type="GO" id="GO:0003676">
    <property type="term" value="F:nucleic acid binding"/>
    <property type="evidence" value="ECO:0007669"/>
    <property type="project" value="InterPro"/>
</dbReference>
<feature type="compositionally biased region" description="Basic and acidic residues" evidence="10">
    <location>
        <begin position="47"/>
        <end position="71"/>
    </location>
</feature>
<keyword evidence="8" id="KW-0539">Nucleus</keyword>
<dbReference type="Pfam" id="PF23445">
    <property type="entry name" value="WHD_SNRNP200"/>
    <property type="match status" value="2"/>
</dbReference>
<feature type="region of interest" description="Disordered" evidence="10">
    <location>
        <begin position="224"/>
        <end position="322"/>
    </location>
</feature>
<keyword evidence="4" id="KW-0547">Nucleotide-binding</keyword>
<dbReference type="GO" id="GO:0005524">
    <property type="term" value="F:ATP binding"/>
    <property type="evidence" value="ECO:0007669"/>
    <property type="project" value="UniProtKB-KW"/>
</dbReference>
<dbReference type="FunFam" id="1.10.10.10:FF:000024">
    <property type="entry name" value="U5 small nuclear ribonucleoprotein helicase"/>
    <property type="match status" value="1"/>
</dbReference>
<evidence type="ECO:0000256" key="10">
    <source>
        <dbReference type="SAM" id="MobiDB-lite"/>
    </source>
</evidence>
<dbReference type="FunFam" id="1.10.150.20:FF:000004">
    <property type="entry name" value="U5 small nuclear ribonucleoprotein helicase"/>
    <property type="match status" value="1"/>
</dbReference>
<dbReference type="SUPFAM" id="SSF158702">
    <property type="entry name" value="Sec63 N-terminal domain-like"/>
    <property type="match status" value="2"/>
</dbReference>
<dbReference type="FunFam" id="3.40.50.300:FF:000062">
    <property type="entry name" value="U5 small nuclear ribonucleoprotein helicase"/>
    <property type="match status" value="1"/>
</dbReference>
<feature type="compositionally biased region" description="Polar residues" evidence="10">
    <location>
        <begin position="253"/>
        <end position="263"/>
    </location>
</feature>
<dbReference type="InterPro" id="IPR027417">
    <property type="entry name" value="P-loop_NTPase"/>
</dbReference>
<evidence type="ECO:0000256" key="4">
    <source>
        <dbReference type="ARBA" id="ARBA00022741"/>
    </source>
</evidence>
<evidence type="ECO:0000256" key="6">
    <source>
        <dbReference type="ARBA" id="ARBA00022806"/>
    </source>
</evidence>
<dbReference type="GO" id="GO:0000712">
    <property type="term" value="P:resolution of meiotic recombination intermediates"/>
    <property type="evidence" value="ECO:0007669"/>
    <property type="project" value="TreeGrafter"/>
</dbReference>
<dbReference type="Proteomes" id="UP000268093">
    <property type="component" value="Unassembled WGS sequence"/>
</dbReference>
<proteinExistence type="predicted"/>
<evidence type="ECO:0000256" key="5">
    <source>
        <dbReference type="ARBA" id="ARBA00022801"/>
    </source>
</evidence>
<evidence type="ECO:0000256" key="8">
    <source>
        <dbReference type="ARBA" id="ARBA00023242"/>
    </source>
</evidence>
<evidence type="ECO:0000259" key="11">
    <source>
        <dbReference type="PROSITE" id="PS51192"/>
    </source>
</evidence>
<evidence type="ECO:0000259" key="12">
    <source>
        <dbReference type="PROSITE" id="PS51194"/>
    </source>
</evidence>
<evidence type="ECO:0000256" key="9">
    <source>
        <dbReference type="ARBA" id="ARBA00047984"/>
    </source>
</evidence>
<dbReference type="GO" id="GO:0000393">
    <property type="term" value="P:spliceosomal conformational changes to generate catalytic conformation"/>
    <property type="evidence" value="ECO:0007669"/>
    <property type="project" value="UniProtKB-ARBA"/>
</dbReference>
<dbReference type="SMART" id="SM00382">
    <property type="entry name" value="AAA"/>
    <property type="match status" value="2"/>
</dbReference>
<dbReference type="Pfam" id="PF21188">
    <property type="entry name" value="BRR2_plug"/>
    <property type="match status" value="1"/>
</dbReference>
<feature type="domain" description="Helicase C-terminal" evidence="12">
    <location>
        <begin position="789"/>
        <end position="999"/>
    </location>
</feature>
<dbReference type="CDD" id="cd18019">
    <property type="entry name" value="DEXHc_Brr2_1"/>
    <property type="match status" value="1"/>
</dbReference>
<dbReference type="FunFam" id="1.10.3380.10:FF:000001">
    <property type="entry name" value="U5 small nuclear ribonucleoprotein helicase"/>
    <property type="match status" value="1"/>
</dbReference>
<dbReference type="InterPro" id="IPR036388">
    <property type="entry name" value="WH-like_DNA-bd_sf"/>
</dbReference>
<dbReference type="GO" id="GO:0005682">
    <property type="term" value="C:U5 snRNP"/>
    <property type="evidence" value="ECO:0007669"/>
    <property type="project" value="UniProtKB-ARBA"/>
</dbReference>
<comment type="caution">
    <text evidence="13">The sequence shown here is derived from an EMBL/GenBank/DDBJ whole genome shotgun (WGS) entry which is preliminary data.</text>
</comment>
<dbReference type="PIRSF" id="PIRSF039073">
    <property type="entry name" value="BRR2"/>
    <property type="match status" value="1"/>
</dbReference>
<dbReference type="Gene3D" id="2.60.40.150">
    <property type="entry name" value="C2 domain"/>
    <property type="match status" value="2"/>
</dbReference>
<comment type="subcellular location">
    <subcellularLocation>
        <location evidence="1">Nucleus</location>
    </subcellularLocation>
</comment>
<dbReference type="FunFam" id="3.40.50.300:FF:000368">
    <property type="entry name" value="U5 small nuclear ribonucleoprotein 200 kDa helicase"/>
    <property type="match status" value="1"/>
</dbReference>
<keyword evidence="5" id="KW-0378">Hydrolase</keyword>
<gene>
    <name evidence="13" type="ORF">BC936DRAFT_145565</name>
</gene>
<dbReference type="InterPro" id="IPR057842">
    <property type="entry name" value="WH_MER3"/>
</dbReference>
<dbReference type="SMART" id="SM00490">
    <property type="entry name" value="HELICc"/>
    <property type="match status" value="2"/>
</dbReference>
<dbReference type="CDD" id="cd18795">
    <property type="entry name" value="SF2_C_Ski2"/>
    <property type="match status" value="2"/>
</dbReference>
<dbReference type="Pfam" id="PF18149">
    <property type="entry name" value="Helicase_PWI"/>
    <property type="match status" value="1"/>
</dbReference>
<evidence type="ECO:0000256" key="1">
    <source>
        <dbReference type="ARBA" id="ARBA00004123"/>
    </source>
</evidence>
<dbReference type="PANTHER" id="PTHR47961:SF4">
    <property type="entry name" value="ACTIVATING SIGNAL COINTEGRATOR 1 COMPLEX SUBUNIT 3"/>
    <property type="match status" value="1"/>
</dbReference>
<dbReference type="GO" id="GO:0003678">
    <property type="term" value="F:DNA helicase activity"/>
    <property type="evidence" value="ECO:0007669"/>
    <property type="project" value="TreeGrafter"/>
</dbReference>
<feature type="domain" description="Helicase ATP-binding" evidence="11">
    <location>
        <begin position="1418"/>
        <end position="1593"/>
    </location>
</feature>
<organism evidence="13 14">
    <name type="scientific">Jimgerdemannia flammicorona</name>
    <dbReference type="NCBI Taxonomy" id="994334"/>
    <lineage>
        <taxon>Eukaryota</taxon>
        <taxon>Fungi</taxon>
        <taxon>Fungi incertae sedis</taxon>
        <taxon>Mucoromycota</taxon>
        <taxon>Mucoromycotina</taxon>
        <taxon>Endogonomycetes</taxon>
        <taxon>Endogonales</taxon>
        <taxon>Endogonaceae</taxon>
        <taxon>Jimgerdemannia</taxon>
    </lineage>
</organism>
<dbReference type="InterPro" id="IPR014756">
    <property type="entry name" value="Ig_E-set"/>
</dbReference>
<dbReference type="Pfam" id="PF02889">
    <property type="entry name" value="Sec63"/>
    <property type="match status" value="2"/>
</dbReference>
<dbReference type="InterPro" id="IPR050474">
    <property type="entry name" value="Hel308_SKI2-like"/>
</dbReference>
<dbReference type="FunFam" id="1.10.3380.10:FF:000002">
    <property type="entry name" value="Activating signal cointegrator 1 complex subunit 3"/>
    <property type="match status" value="1"/>
</dbReference>
<dbReference type="SUPFAM" id="SSF46785">
    <property type="entry name" value="Winged helix' DNA-binding domain"/>
    <property type="match status" value="2"/>
</dbReference>
<dbReference type="FunFam" id="1.10.150.20:FF:000013">
    <property type="entry name" value="U5 small nuclear ribonucleoprotein kDa helicase"/>
    <property type="match status" value="1"/>
</dbReference>
<keyword evidence="6" id="KW-0347">Helicase</keyword>
<feature type="compositionally biased region" description="Acidic residues" evidence="10">
    <location>
        <begin position="224"/>
        <end position="251"/>
    </location>
</feature>
<dbReference type="CDD" id="cd18021">
    <property type="entry name" value="DEXHc_Brr2_2"/>
    <property type="match status" value="1"/>
</dbReference>
<dbReference type="Pfam" id="PF00270">
    <property type="entry name" value="DEAD"/>
    <property type="match status" value="2"/>
</dbReference>
<reference evidence="13 14" key="1">
    <citation type="journal article" date="2018" name="New Phytol.">
        <title>Phylogenomics of Endogonaceae and evolution of mycorrhizas within Mucoromycota.</title>
        <authorList>
            <person name="Chang Y."/>
            <person name="Desiro A."/>
            <person name="Na H."/>
            <person name="Sandor L."/>
            <person name="Lipzen A."/>
            <person name="Clum A."/>
            <person name="Barry K."/>
            <person name="Grigoriev I.V."/>
            <person name="Martin F.M."/>
            <person name="Stajich J.E."/>
            <person name="Smith M.E."/>
            <person name="Bonito G."/>
            <person name="Spatafora J.W."/>
        </authorList>
    </citation>
    <scope>NUCLEOTIDE SEQUENCE [LARGE SCALE GENOMIC DNA]</scope>
    <source>
        <strain evidence="13 14">GMNB39</strain>
    </source>
</reference>
<evidence type="ECO:0000256" key="7">
    <source>
        <dbReference type="ARBA" id="ARBA00022840"/>
    </source>
</evidence>
<accession>A0A433D9P4</accession>
<dbReference type="InterPro" id="IPR035892">
    <property type="entry name" value="C2_domain_sf"/>
</dbReference>
<dbReference type="InterPro" id="IPR048863">
    <property type="entry name" value="BRR2_plug"/>
</dbReference>
<dbReference type="FunFam" id="2.60.40.150:FF:000133">
    <property type="entry name" value="Pre-mRNA splicing helicase, putative"/>
    <property type="match status" value="1"/>
</dbReference>
<sequence>MAENIAQANQYQYTSNSNLVLQADRSILPRRDQEPSGEPDTLWGRINPKEFGSRAVRDAPKTKEERKRNAEIREEALEKKRKKKEESALSKAYGYNSVLAATEDFEGLNYRPRTKETRATYELILAFVHDYLGDQAQDVIRSAADDVLETLKTDTLKDLDKKLTVEAVIGPVAMERFAQLINLGKKITDYSKDAEGGTGTSGMDVDQNGDRIGEIDDELGVAVVFDEEEDEEEDEDQYEVRDEDDEDEEGQEAQVSGRLTTRASGGGGGGDDDDENRMVSDDENEGFRTVLPGARTESGGKRSTSGGVGGTGAAQGGRLGEKSLTPHDIDAFWLQRTVSSYYPDPHTAQEKTAATMRILESDGINTRDCENELMGLFDYDKFELVKILTRHREIIVWCTRLARAGTSHADRDNIETQMRERDLDWILRDLGGERAKRGEGTARKGVVEDAMEIADPHQQRGASGKMPLPVKANLAPGTTGPPTKLEDLDSLIFEQGSHLMSNKKVKLPNGSEKRHGKGFEEIHVPAPKPRPFEEGEKLVLIESLPEWAQGAFGSTVSLNRVQSRLYGTAFGSDENLLLCAPTGAGKTNVAMLTILHEIGKYRNEATDDIDLDAFKIVYIAPMKALVQEMVGNFGTRLKPYGINVAELTGDRQLTKQQIAETQIIVTTPEKWDVITRKATDRSYTNLVRLIIIDEIHLLHDERGPVLESIVSRTIRNMEQTQEVIRLVGLSATLPNYEDVASFLRVDPKSGLFFFDSTYRPCPLQQQFIGITEKKAIKRFQVMNEVCYDKVMEQISARQENQVIIFVHSRKETAKTAKTIRDMALEKDTIVQFLRQDSASREILQSEAASVKDPNLADLLPYGLAVHHAGMTRADRTLVEELFADGHIRVLCSTATLAWGVNLPAHAVIIKGTQIYSPEKGRWVELSPQDVLQMMGRAGRPQYDTYGEGIIITAHTELQYWVSLINTQLPIESQFIAKLADNLNAEIVLGSIRNRDDAVQWLGYTYLYVRMMGNPSLYGVTQEDLEEDQYLEQKRVNLIHAAATVLDKCNLIKYDKKTGRFQGMELGRIASHFYVTHNSMSTYNQHLKPMMSHIELFRLFALSDEFKYIPVREEEKLELSKLLERVPIPVKEGIEEPTSKINVLLQAYISQLKLEGFALVSDMVYVTQSAGRILRAVFEICLKRGWSQLTKKALDLCKMVEKRMWLSMSPLRQFKGVPMDLIKRIERKEFPWERYLDLNPQEIGELLGQPKAGKMIHKFVHQFPRLDLQAHVQPITRSLLRIELTITPDFQWDEKVHGTGEAFWIMVEDVDGENVLYHDSFILKQRYAEEEHIVSFTVPLFEPLPPNYFVTVLSDRWLHAETRLPVSFKHLILPEKYPPHTELHDLQPLPVSALRNPRYEAIYSKWVESFNPIQTQVFNTLYSTDENVFVGAPTGSGKTICAEFALLRLWSKPDKPARCVFVAPFQELVDQRVADWKNKFEPLGKEIVALTGETSADLKLLERGDVVVCTPTQWDVISRRWKQRKNVQTVGLFIADELHLIGGDVGPTYEVIVSRMRFIAPQTKNPVRIIALSTSLANARDLGEWIGAKSQSVFNFHPSVRPVPLEIHIQSYNIPHFASLMMAMAKPTYLAITTYSSEKAAIVFVPSRKQCRLTAVELLTFCSADDKTDRFLHCEPDEIAEYLDRVQDKTLAETLRHGVGFYHEALSKQDKRIVEQLYESGAVQIVVASRDTCWGISLSSHMVVIMGTQYFEGKDHRYADYPITDVLQMMGRACRPREDNSGRCVLMCQATKKEFYKKFLYEALPVESHLDRYLHDHFNAEIVTKTIENKQDAVDYLTWTFLYRRMAQNPNYYNLQGTTNRHLSDHLSELVETTLNDLAQTKCITIEDEMDVAPLNLGMIAAYYNINYMTVDVFSISLKATTKLKGLLEIVSSATEFDSIPIRHHEDIVLKRVYERLPVKLANPKFNSPRIKTNILLQAHFSRTQLPPDLTSDQGLVLGKVIPLLQACVDVISSNGWLSPALASMELAQMCVQAIWDSDSPLKQIPYFTADVIKRFQSKGAETVFDIMELDEKDRKEALQMDNRRMGEVARFVNRYPNVELNFDVEDAEDLHAGSPVKVKVSLEREGDDDDDDALGPVMAPFFPNQKDEGWWLVIGDPKAKILLAIKRITLQKRLTVKLDFVAPKAGEHELKVYFMCDSYAGCDQELDLQLNVLEGEEESDEESGEEEDE</sequence>
<feature type="compositionally biased region" description="Gly residues" evidence="10">
    <location>
        <begin position="306"/>
        <end position="318"/>
    </location>
</feature>
<dbReference type="PROSITE" id="PS51192">
    <property type="entry name" value="HELICASE_ATP_BIND_1"/>
    <property type="match status" value="2"/>
</dbReference>
<dbReference type="EC" id="3.6.4.13" evidence="2"/>
<dbReference type="InterPro" id="IPR011545">
    <property type="entry name" value="DEAD/DEAH_box_helicase_dom"/>
</dbReference>
<protein>
    <recommendedName>
        <fullName evidence="2">RNA helicase</fullName>
        <ecNumber evidence="2">3.6.4.13</ecNumber>
    </recommendedName>
</protein>
<dbReference type="Gene3D" id="3.40.50.300">
    <property type="entry name" value="P-loop containing nucleotide triphosphate hydrolases"/>
    <property type="match status" value="4"/>
</dbReference>
<dbReference type="PROSITE" id="PS51194">
    <property type="entry name" value="HELICASE_CTER"/>
    <property type="match status" value="1"/>
</dbReference>
<dbReference type="InterPro" id="IPR003593">
    <property type="entry name" value="AAA+_ATPase"/>
</dbReference>
<dbReference type="GO" id="GO:0003724">
    <property type="term" value="F:RNA helicase activity"/>
    <property type="evidence" value="ECO:0007669"/>
    <property type="project" value="UniProtKB-EC"/>
</dbReference>
<dbReference type="InterPro" id="IPR004179">
    <property type="entry name" value="Sec63-dom"/>
</dbReference>
<feature type="region of interest" description="Disordered" evidence="10">
    <location>
        <begin position="190"/>
        <end position="209"/>
    </location>
</feature>
<dbReference type="SUPFAM" id="SSF52540">
    <property type="entry name" value="P-loop containing nucleoside triphosphate hydrolases"/>
    <property type="match status" value="4"/>
</dbReference>
<feature type="region of interest" description="Disordered" evidence="10">
    <location>
        <begin position="24"/>
        <end position="71"/>
    </location>
</feature>
<dbReference type="FunFam" id="1.10.10.10:FF:000012">
    <property type="entry name" value="U5 small nuclear ribonucleoprotein helicase"/>
    <property type="match status" value="1"/>
</dbReference>
<dbReference type="Pfam" id="PF00271">
    <property type="entry name" value="Helicase_C"/>
    <property type="match status" value="1"/>
</dbReference>
<keyword evidence="3" id="KW-0677">Repeat</keyword>
<dbReference type="GO" id="GO:0016787">
    <property type="term" value="F:hydrolase activity"/>
    <property type="evidence" value="ECO:0007669"/>
    <property type="project" value="UniProtKB-KW"/>
</dbReference>
<dbReference type="InterPro" id="IPR041094">
    <property type="entry name" value="Brr2_helicase_PWI"/>
</dbReference>
<dbReference type="FunFam" id="3.40.50.300:FF:000102">
    <property type="entry name" value="RNA helicase, activating signal cointegrator 1"/>
    <property type="match status" value="1"/>
</dbReference>
<dbReference type="FunFam" id="3.40.50.300:FF:000254">
    <property type="entry name" value="U5 small nuclear ribonucleoprotein helicase"/>
    <property type="match status" value="1"/>
</dbReference>
<dbReference type="InterPro" id="IPR001650">
    <property type="entry name" value="Helicase_C-like"/>
</dbReference>
<dbReference type="SMART" id="SM00487">
    <property type="entry name" value="DEXDc"/>
    <property type="match status" value="2"/>
</dbReference>
<dbReference type="OrthoDB" id="5575at2759"/>
<dbReference type="Gene3D" id="1.10.3380.10">
    <property type="entry name" value="Sec63 N-terminal domain-like domain"/>
    <property type="match status" value="2"/>
</dbReference>
<dbReference type="Gene3D" id="1.10.150.20">
    <property type="entry name" value="5' to 3' exonuclease, C-terminal subdomain"/>
    <property type="match status" value="2"/>
</dbReference>
<dbReference type="InterPro" id="IPR036390">
    <property type="entry name" value="WH_DNA-bd_sf"/>
</dbReference>
<feature type="domain" description="Helicase ATP-binding" evidence="11">
    <location>
        <begin position="567"/>
        <end position="751"/>
    </location>
</feature>